<dbReference type="Gene3D" id="1.10.260.40">
    <property type="entry name" value="lambda repressor-like DNA-binding domains"/>
    <property type="match status" value="1"/>
</dbReference>
<dbReference type="PANTHER" id="PTHR40661">
    <property type="match status" value="1"/>
</dbReference>
<evidence type="ECO:0000313" key="6">
    <source>
        <dbReference type="Proteomes" id="UP000423413"/>
    </source>
</evidence>
<evidence type="ECO:0000256" key="3">
    <source>
        <dbReference type="ARBA" id="ARBA00023163"/>
    </source>
</evidence>
<dbReference type="AlphaFoldDB" id="A0AAE6QGM6"/>
<dbReference type="Proteomes" id="UP000423413">
    <property type="component" value="Chromosome"/>
</dbReference>
<evidence type="ECO:0000256" key="2">
    <source>
        <dbReference type="ARBA" id="ARBA00023125"/>
    </source>
</evidence>
<dbReference type="InterPro" id="IPR039418">
    <property type="entry name" value="LexA-like"/>
</dbReference>
<evidence type="ECO:0000256" key="1">
    <source>
        <dbReference type="ARBA" id="ARBA00023015"/>
    </source>
</evidence>
<evidence type="ECO:0000259" key="4">
    <source>
        <dbReference type="PROSITE" id="PS50943"/>
    </source>
</evidence>
<feature type="domain" description="HTH cro/C1-type" evidence="4">
    <location>
        <begin position="25"/>
        <end position="85"/>
    </location>
</feature>
<dbReference type="CDD" id="cd06529">
    <property type="entry name" value="S24_LexA-like"/>
    <property type="match status" value="1"/>
</dbReference>
<proteinExistence type="predicted"/>
<dbReference type="EMBL" id="CP046441">
    <property type="protein sequence ID" value="QGT81336.1"/>
    <property type="molecule type" value="Genomic_DNA"/>
</dbReference>
<dbReference type="Pfam" id="PF00717">
    <property type="entry name" value="Peptidase_S24"/>
    <property type="match status" value="1"/>
</dbReference>
<gene>
    <name evidence="5" type="ORF">GMO17_09135</name>
</gene>
<dbReference type="CDD" id="cd00093">
    <property type="entry name" value="HTH_XRE"/>
    <property type="match status" value="1"/>
</dbReference>
<dbReference type="InterPro" id="IPR010982">
    <property type="entry name" value="Lambda_DNA-bd_dom_sf"/>
</dbReference>
<dbReference type="InterPro" id="IPR036286">
    <property type="entry name" value="LexA/Signal_pep-like_sf"/>
</dbReference>
<name>A0AAE6QGM6_9PSED</name>
<keyword evidence="1" id="KW-0805">Transcription regulation</keyword>
<protein>
    <submittedName>
        <fullName evidence="5">XRE family transcriptional regulator</fullName>
    </submittedName>
</protein>
<dbReference type="InterPro" id="IPR001387">
    <property type="entry name" value="Cro/C1-type_HTH"/>
</dbReference>
<dbReference type="PROSITE" id="PS50943">
    <property type="entry name" value="HTH_CROC1"/>
    <property type="match status" value="1"/>
</dbReference>
<keyword evidence="2" id="KW-0238">DNA-binding</keyword>
<accession>A0AAE6QGM6</accession>
<dbReference type="RefSeq" id="WP_122356725.1">
    <property type="nucleotide sequence ID" value="NZ_CP046441.1"/>
</dbReference>
<sequence>MKKNTPHDEAGNRSKSAPTPVAVLFRARRLQLNWTQAELADRVSKSLPEGEVLTQQTYAAFESGKTRAAKHKSYIAQAMGILAELLQLELGLDPSLPPTLNVEEPTKPVSNVESNAEMLGPLEEWDDKTPLGDDEVEVPLLKEVELSAGSGRVTIQEHATAKLRFGKRTLRRQGVQVENAVCVSVYGNSMEPVLPHGSTVGVDRGKTLIKDGDIYAIEHNGQLRVKLVYRLPSGGLRLRSFNRDEHPDEEYSVPELEAQHLCIIGRVFWYSVLR</sequence>
<dbReference type="PANTHER" id="PTHR40661:SF2">
    <property type="entry name" value="HTH-TYPE TRANSCRIPTIONAL REGULATOR PRTR"/>
    <property type="match status" value="1"/>
</dbReference>
<dbReference type="SMART" id="SM00530">
    <property type="entry name" value="HTH_XRE"/>
    <property type="match status" value="1"/>
</dbReference>
<dbReference type="GO" id="GO:0003677">
    <property type="term" value="F:DNA binding"/>
    <property type="evidence" value="ECO:0007669"/>
    <property type="project" value="UniProtKB-KW"/>
</dbReference>
<dbReference type="Gene3D" id="2.10.109.10">
    <property type="entry name" value="Umud Fragment, subunit A"/>
    <property type="match status" value="1"/>
</dbReference>
<keyword evidence="3" id="KW-0804">Transcription</keyword>
<evidence type="ECO:0000313" key="5">
    <source>
        <dbReference type="EMBL" id="QGT81336.1"/>
    </source>
</evidence>
<dbReference type="InterPro" id="IPR015927">
    <property type="entry name" value="Peptidase_S24_S26A/B/C"/>
</dbReference>
<reference evidence="5 6" key="1">
    <citation type="submission" date="2019-11" db="EMBL/GenBank/DDBJ databases">
        <title>Complete genome sequence of Pseudomonas syringae pv. coronafaciens isolate B19001 originated in imported oat cereal.</title>
        <authorList>
            <person name="Kim S.M."/>
            <person name="Lee B.C."/>
            <person name="Seo S.J."/>
            <person name="Lee J.E."/>
            <person name="Choi N.J."/>
            <person name="Park J.H."/>
        </authorList>
    </citation>
    <scope>NUCLEOTIDE SEQUENCE [LARGE SCALE GENOMIC DNA]</scope>
    <source>
        <strain evidence="5 6">B19001</strain>
    </source>
</reference>
<dbReference type="SUPFAM" id="SSF51306">
    <property type="entry name" value="LexA/Signal peptidase"/>
    <property type="match status" value="1"/>
</dbReference>
<organism evidence="5 6">
    <name type="scientific">Pseudomonas coronafaciens pv. coronafaciens</name>
    <dbReference type="NCBI Taxonomy" id="235275"/>
    <lineage>
        <taxon>Bacteria</taxon>
        <taxon>Pseudomonadati</taxon>
        <taxon>Pseudomonadota</taxon>
        <taxon>Gammaproteobacteria</taxon>
        <taxon>Pseudomonadales</taxon>
        <taxon>Pseudomonadaceae</taxon>
        <taxon>Pseudomonas</taxon>
        <taxon>Pseudomonas coronafaciens</taxon>
    </lineage>
</organism>